<dbReference type="InterPro" id="IPR007362">
    <property type="entry name" value="DUF429"/>
</dbReference>
<gene>
    <name evidence="1" type="ORF">SOIL9_53940</name>
</gene>
<name>A0A6P2CYN8_9BACT</name>
<dbReference type="Pfam" id="PF04250">
    <property type="entry name" value="DUF429"/>
    <property type="match status" value="1"/>
</dbReference>
<protein>
    <recommendedName>
        <fullName evidence="3">DUF429 domain-containing protein</fullName>
    </recommendedName>
</protein>
<dbReference type="Proteomes" id="UP000464178">
    <property type="component" value="Chromosome"/>
</dbReference>
<keyword evidence="2" id="KW-1185">Reference proteome</keyword>
<sequence>MRIPEFGSVYGVDFSGAKQAGRTIWIARTEPRARGKFALVALDRLDSLCGTAEREVCLAELVRIVNTSDAALWGFDCPFGLPVELFPEGAPWADQFVFLAQYDDAYQCGLECIARTKRLPEGPLRSALHCRRQSDFDAKAPFDGFHYRMIYQTFFGMRDVVRHLAATPGTAVLPFQYRKLPKAKRVVVECCPSSVLKKNKLPHQNYKQPKGGPLLRLRRFTRHEILAHADKWVRIGDRHRRVIMRNPGGDALDAVLAAVGAFRGFCAADHAILSTHPRLTREGWMYV</sequence>
<reference evidence="1 2" key="1">
    <citation type="submission" date="2019-05" db="EMBL/GenBank/DDBJ databases">
        <authorList>
            <consortium name="Science for Life Laboratories"/>
        </authorList>
    </citation>
    <scope>NUCLEOTIDE SEQUENCE [LARGE SCALE GENOMIC DNA]</scope>
    <source>
        <strain evidence="1">Soil9</strain>
    </source>
</reference>
<organism evidence="1 2">
    <name type="scientific">Gemmata massiliana</name>
    <dbReference type="NCBI Taxonomy" id="1210884"/>
    <lineage>
        <taxon>Bacteria</taxon>
        <taxon>Pseudomonadati</taxon>
        <taxon>Planctomycetota</taxon>
        <taxon>Planctomycetia</taxon>
        <taxon>Gemmatales</taxon>
        <taxon>Gemmataceae</taxon>
        <taxon>Gemmata</taxon>
    </lineage>
</organism>
<evidence type="ECO:0000313" key="2">
    <source>
        <dbReference type="Proteomes" id="UP000464178"/>
    </source>
</evidence>
<evidence type="ECO:0000313" key="1">
    <source>
        <dbReference type="EMBL" id="VTR92320.1"/>
    </source>
</evidence>
<evidence type="ECO:0008006" key="3">
    <source>
        <dbReference type="Google" id="ProtNLM"/>
    </source>
</evidence>
<dbReference type="KEGG" id="gms:SOIL9_53940"/>
<dbReference type="EMBL" id="LR593886">
    <property type="protein sequence ID" value="VTR92320.1"/>
    <property type="molecule type" value="Genomic_DNA"/>
</dbReference>
<dbReference type="RefSeq" id="WP_162667210.1">
    <property type="nucleotide sequence ID" value="NZ_LR593886.1"/>
</dbReference>
<dbReference type="AlphaFoldDB" id="A0A6P2CYN8"/>
<accession>A0A6P2CYN8</accession>
<proteinExistence type="predicted"/>